<feature type="non-terminal residue" evidence="1">
    <location>
        <position position="1"/>
    </location>
</feature>
<gene>
    <name evidence="1" type="ORF">METZ01_LOCUS382572</name>
</gene>
<sequence length="254" mass="28421">VTSQLILGNGHGLAIASDSAATYGTRTYEDAQKIRGLKHPHRVAVLQSGEVDLFGMPVSVLLEEWNKTLGDDRMPLEAYRDTFLSWLGHNLSKWTGEVEMDRQVGDALEAELRQIRAGEIEVLRGGVEEVLEKGVEGVLADLPSVWVEEHQDAVLRVIKERSDWVHDCLVYDPALPPMADGLFSRLESRSQEDSWTPQSLIDSCFEGLPRSEQIDRALHEHFRLMVGRSYWITGHQITLTFAGYGSDDLIPTVA</sequence>
<reference evidence="1" key="1">
    <citation type="submission" date="2018-05" db="EMBL/GenBank/DDBJ databases">
        <authorList>
            <person name="Lanie J.A."/>
            <person name="Ng W.-L."/>
            <person name="Kazmierczak K.M."/>
            <person name="Andrzejewski T.M."/>
            <person name="Davidsen T.M."/>
            <person name="Wayne K.J."/>
            <person name="Tettelin H."/>
            <person name="Glass J.I."/>
            <person name="Rusch D."/>
            <person name="Podicherti R."/>
            <person name="Tsui H.-C.T."/>
            <person name="Winkler M.E."/>
        </authorList>
    </citation>
    <scope>NUCLEOTIDE SEQUENCE</scope>
</reference>
<protein>
    <submittedName>
        <fullName evidence="1">Uncharacterized protein</fullName>
    </submittedName>
</protein>
<organism evidence="1">
    <name type="scientific">marine metagenome</name>
    <dbReference type="NCBI Taxonomy" id="408172"/>
    <lineage>
        <taxon>unclassified sequences</taxon>
        <taxon>metagenomes</taxon>
        <taxon>ecological metagenomes</taxon>
    </lineage>
</organism>
<name>A0A382U7R2_9ZZZZ</name>
<feature type="non-terminal residue" evidence="1">
    <location>
        <position position="254"/>
    </location>
</feature>
<proteinExistence type="predicted"/>
<accession>A0A382U7R2</accession>
<dbReference type="EMBL" id="UINC01141775">
    <property type="protein sequence ID" value="SVD29718.1"/>
    <property type="molecule type" value="Genomic_DNA"/>
</dbReference>
<dbReference type="AlphaFoldDB" id="A0A382U7R2"/>
<evidence type="ECO:0000313" key="1">
    <source>
        <dbReference type="EMBL" id="SVD29718.1"/>
    </source>
</evidence>